<dbReference type="PANTHER" id="PTHR30386">
    <property type="entry name" value="MEMBRANE FUSION SUBUNIT OF EMRAB-TOLC MULTIDRUG EFFLUX PUMP"/>
    <property type="match status" value="1"/>
</dbReference>
<dbReference type="Proteomes" id="UP001501353">
    <property type="component" value="Unassembled WGS sequence"/>
</dbReference>
<evidence type="ECO:0000313" key="13">
    <source>
        <dbReference type="EMBL" id="GAA4031048.1"/>
    </source>
</evidence>
<comment type="similarity">
    <text evidence="2 9">Belongs to the membrane fusion protein (MFP) (TC 8.A.1) family.</text>
</comment>
<keyword evidence="7 9" id="KW-1133">Transmembrane helix</keyword>
<dbReference type="PRINTS" id="PR01490">
    <property type="entry name" value="RTXTOXIND"/>
</dbReference>
<evidence type="ECO:0000256" key="1">
    <source>
        <dbReference type="ARBA" id="ARBA00004377"/>
    </source>
</evidence>
<feature type="transmembrane region" description="Helical" evidence="9">
    <location>
        <begin position="47"/>
        <end position="65"/>
    </location>
</feature>
<dbReference type="NCBIfam" id="TIGR01843">
    <property type="entry name" value="type_I_hlyD"/>
    <property type="match status" value="1"/>
</dbReference>
<feature type="domain" description="AprE-like long alpha-helical hairpin" evidence="11">
    <location>
        <begin position="122"/>
        <end position="295"/>
    </location>
</feature>
<keyword evidence="4 9" id="KW-1003">Cell membrane</keyword>
<dbReference type="Pfam" id="PF26002">
    <property type="entry name" value="Beta-barrel_AprE"/>
    <property type="match status" value="1"/>
</dbReference>
<evidence type="ECO:0000256" key="6">
    <source>
        <dbReference type="ARBA" id="ARBA00022692"/>
    </source>
</evidence>
<dbReference type="InterPro" id="IPR010129">
    <property type="entry name" value="T1SS_HlyD"/>
</dbReference>
<evidence type="ECO:0000256" key="5">
    <source>
        <dbReference type="ARBA" id="ARBA00022519"/>
    </source>
</evidence>
<reference evidence="14" key="1">
    <citation type="journal article" date="2019" name="Int. J. Syst. Evol. Microbiol.">
        <title>The Global Catalogue of Microorganisms (GCM) 10K type strain sequencing project: providing services to taxonomists for standard genome sequencing and annotation.</title>
        <authorList>
            <consortium name="The Broad Institute Genomics Platform"/>
            <consortium name="The Broad Institute Genome Sequencing Center for Infectious Disease"/>
            <person name="Wu L."/>
            <person name="Ma J."/>
        </authorList>
    </citation>
    <scope>NUCLEOTIDE SEQUENCE [LARGE SCALE GENOMIC DNA]</scope>
    <source>
        <strain evidence="14">JCM 16673</strain>
    </source>
</reference>
<proteinExistence type="inferred from homology"/>
<keyword evidence="3 9" id="KW-0813">Transport</keyword>
<evidence type="ECO:0000256" key="7">
    <source>
        <dbReference type="ARBA" id="ARBA00022989"/>
    </source>
</evidence>
<comment type="subcellular location">
    <subcellularLocation>
        <location evidence="1 9">Cell inner membrane</location>
        <topology evidence="1 9">Single-pass membrane protein</topology>
    </subcellularLocation>
</comment>
<evidence type="ECO:0000313" key="14">
    <source>
        <dbReference type="Proteomes" id="UP001501353"/>
    </source>
</evidence>
<dbReference type="RefSeq" id="WP_344764778.1">
    <property type="nucleotide sequence ID" value="NZ_BAAAZE010000013.1"/>
</dbReference>
<gene>
    <name evidence="13" type="ORF">GCM10022212_31950</name>
</gene>
<keyword evidence="14" id="KW-1185">Reference proteome</keyword>
<dbReference type="Pfam" id="PF25994">
    <property type="entry name" value="HH_AprE"/>
    <property type="match status" value="1"/>
</dbReference>
<feature type="coiled-coil region" evidence="10">
    <location>
        <begin position="182"/>
        <end position="209"/>
    </location>
</feature>
<dbReference type="Gene3D" id="2.40.30.170">
    <property type="match status" value="1"/>
</dbReference>
<accession>A0ABP7TU09</accession>
<dbReference type="EMBL" id="BAAAZE010000013">
    <property type="protein sequence ID" value="GAA4031048.1"/>
    <property type="molecule type" value="Genomic_DNA"/>
</dbReference>
<keyword evidence="10" id="KW-0175">Coiled coil</keyword>
<comment type="caution">
    <text evidence="13">The sequence shown here is derived from an EMBL/GenBank/DDBJ whole genome shotgun (WGS) entry which is preliminary data.</text>
</comment>
<keyword evidence="8 9" id="KW-0472">Membrane</keyword>
<evidence type="ECO:0000259" key="12">
    <source>
        <dbReference type="Pfam" id="PF26002"/>
    </source>
</evidence>
<feature type="domain" description="AprE-like beta-barrel" evidence="12">
    <location>
        <begin position="346"/>
        <end position="435"/>
    </location>
</feature>
<evidence type="ECO:0000256" key="8">
    <source>
        <dbReference type="ARBA" id="ARBA00023136"/>
    </source>
</evidence>
<sequence length="458" mass="50307">MFQKCKSRIQQLLLPAGTDDAEKRADTEFMSDSSAALVTGAPRFGSMIIRGTVLFIVAAVIWATFAPIDEITIGEGKVIPSGQVQVIQNLEGGIVAAIPVSIGDLVQKNQVVLVLDKTRFSSSVDEVKAKYEALQAKIARLTVETNGTAFQAPADLVRDNPKVIEEERQLYQNRQRELDSALTVLREQANQRTQELREKRARMTQLEESQRLVTRELTISKPLVAQGVLSEVEVLRLERQVSDFRGEADAARLAIPRIEQSIAEAHAKESGQLAKFRSDAATELNLARSEFEQSRASGVAMADRLARTEVRSPVAGLVKTLKVTTVGGVIQPGMDVMEIVPIENNLLIEARVRPADVAFLHAGQDATVKLSAYDFSIYGGLEAKLENITADSITNDKGESFYLVRVRTVKNNLGAGDKNLPIIPGMMATIHIRTGKKTVLNYLLKPVIKAKQEALRER</sequence>
<dbReference type="PANTHER" id="PTHR30386:SF26">
    <property type="entry name" value="TRANSPORT PROTEIN COMB"/>
    <property type="match status" value="1"/>
</dbReference>
<evidence type="ECO:0000256" key="4">
    <source>
        <dbReference type="ARBA" id="ARBA00022475"/>
    </source>
</evidence>
<evidence type="ECO:0000256" key="3">
    <source>
        <dbReference type="ARBA" id="ARBA00022448"/>
    </source>
</evidence>
<evidence type="ECO:0000256" key="9">
    <source>
        <dbReference type="RuleBase" id="RU365093"/>
    </source>
</evidence>
<evidence type="ECO:0000256" key="10">
    <source>
        <dbReference type="SAM" id="Coils"/>
    </source>
</evidence>
<dbReference type="InterPro" id="IPR058982">
    <property type="entry name" value="Beta-barrel_AprE"/>
</dbReference>
<organism evidence="13 14">
    <name type="scientific">Actimicrobium antarcticum</name>
    <dbReference type="NCBI Taxonomy" id="1051899"/>
    <lineage>
        <taxon>Bacteria</taxon>
        <taxon>Pseudomonadati</taxon>
        <taxon>Pseudomonadota</taxon>
        <taxon>Betaproteobacteria</taxon>
        <taxon>Burkholderiales</taxon>
        <taxon>Oxalobacteraceae</taxon>
        <taxon>Actimicrobium</taxon>
    </lineage>
</organism>
<keyword evidence="5 9" id="KW-0997">Cell inner membrane</keyword>
<dbReference type="InterPro" id="IPR050739">
    <property type="entry name" value="MFP"/>
</dbReference>
<protein>
    <recommendedName>
        <fullName evidence="9">Membrane fusion protein (MFP) family protein</fullName>
    </recommendedName>
</protein>
<evidence type="ECO:0000259" key="11">
    <source>
        <dbReference type="Pfam" id="PF25994"/>
    </source>
</evidence>
<dbReference type="InterPro" id="IPR058781">
    <property type="entry name" value="HH_AprE-like"/>
</dbReference>
<evidence type="ECO:0000256" key="2">
    <source>
        <dbReference type="ARBA" id="ARBA00009477"/>
    </source>
</evidence>
<keyword evidence="6 9" id="KW-0812">Transmembrane</keyword>
<name>A0ABP7TU09_9BURK</name>